<evidence type="ECO:0000313" key="10">
    <source>
        <dbReference type="EMBL" id="RDI74359.1"/>
    </source>
</evidence>
<dbReference type="InterPro" id="IPR018146">
    <property type="entry name" value="Glyoxalase_1_CS"/>
</dbReference>
<dbReference type="OrthoDB" id="317332at2"/>
<dbReference type="PANTHER" id="PTHR21366:SF27">
    <property type="entry name" value="GLYOXALASE-LIKE DOMAIN-CONTAINING PROTEIN"/>
    <property type="match status" value="1"/>
</dbReference>
<sequence length="336" mass="37840">MTVVVETPPLETPFDIVRVAHVELFVSDLAASRRFYVDLLGLHVTEESEDALYLRGVEEHHHHSLLLRKGDEAKVGHLSFLVRTPGCLEALERHFAASGCSPAFVEGVEPGQGPALRVRDELGFPLEFVHELGQVESLLRRFHEHRGASIQRLDHFNFHVPDVQQAFRILRGRGFRCSEFIATDPPDERLWAAWMYRKPDVHDVALMNGRGPRLHHVGFWVADTGSVLRACDILAAAGERARMERGPGRHGVSNAFFLYTRDPDGHRIELYTSDYYTGDPDFVPLRWSATDPQRGTFWGHRAPKSWFEESSLLAAEDGGTVPIRDPLLPVITDTAS</sequence>
<gene>
    <name evidence="10" type="ORF">Gocc_1935</name>
</gene>
<dbReference type="InterPro" id="IPR004360">
    <property type="entry name" value="Glyas_Fos-R_dOase_dom"/>
</dbReference>
<comment type="caution">
    <text evidence="10">The sequence shown here is derived from an EMBL/GenBank/DDBJ whole genome shotgun (WGS) entry which is preliminary data.</text>
</comment>
<dbReference type="AlphaFoldDB" id="A0A7M2YXQ8"/>
<evidence type="ECO:0000256" key="4">
    <source>
        <dbReference type="ARBA" id="ARBA00022797"/>
    </source>
</evidence>
<keyword evidence="11" id="KW-1185">Reference proteome</keyword>
<dbReference type="GO" id="GO:0008198">
    <property type="term" value="F:ferrous iron binding"/>
    <property type="evidence" value="ECO:0007669"/>
    <property type="project" value="InterPro"/>
</dbReference>
<dbReference type="Proteomes" id="UP000254134">
    <property type="component" value="Unassembled WGS sequence"/>
</dbReference>
<dbReference type="NCBIfam" id="TIGR02295">
    <property type="entry name" value="HpaD"/>
    <property type="match status" value="1"/>
</dbReference>
<evidence type="ECO:0000256" key="2">
    <source>
        <dbReference type="ARBA" id="ARBA00008784"/>
    </source>
</evidence>
<dbReference type="GO" id="GO:0051213">
    <property type="term" value="F:dioxygenase activity"/>
    <property type="evidence" value="ECO:0007669"/>
    <property type="project" value="UniProtKB-KW"/>
</dbReference>
<feature type="domain" description="VOC" evidence="9">
    <location>
        <begin position="152"/>
        <end position="273"/>
    </location>
</feature>
<keyword evidence="6 8" id="KW-0560">Oxidoreductase</keyword>
<comment type="cofactor">
    <cofactor evidence="1 8">
        <name>Fe(2+)</name>
        <dbReference type="ChEBI" id="CHEBI:29033"/>
    </cofactor>
</comment>
<accession>A0A7M2YXQ8</accession>
<keyword evidence="7 8" id="KW-0408">Iron</keyword>
<dbReference type="RefSeq" id="WP_114796357.1">
    <property type="nucleotide sequence ID" value="NZ_QQZY01000004.1"/>
</dbReference>
<dbReference type="InterPro" id="IPR000486">
    <property type="entry name" value="Xdiol_ring_cleave_dOase_1/2"/>
</dbReference>
<evidence type="ECO:0000256" key="3">
    <source>
        <dbReference type="ARBA" id="ARBA00022723"/>
    </source>
</evidence>
<evidence type="ECO:0000313" key="11">
    <source>
        <dbReference type="Proteomes" id="UP000254134"/>
    </source>
</evidence>
<dbReference type="InterPro" id="IPR011981">
    <property type="entry name" value="DHPA_dOase_Mn/Fe"/>
</dbReference>
<evidence type="ECO:0000256" key="7">
    <source>
        <dbReference type="ARBA" id="ARBA00023004"/>
    </source>
</evidence>
<keyword evidence="4 8" id="KW-0058">Aromatic hydrocarbons catabolism</keyword>
<dbReference type="InterPro" id="IPR037523">
    <property type="entry name" value="VOC_core"/>
</dbReference>
<evidence type="ECO:0000256" key="1">
    <source>
        <dbReference type="ARBA" id="ARBA00001954"/>
    </source>
</evidence>
<dbReference type="PROSITE" id="PS00934">
    <property type="entry name" value="GLYOXALASE_I_1"/>
    <property type="match status" value="1"/>
</dbReference>
<keyword evidence="5 8" id="KW-0223">Dioxygenase</keyword>
<comment type="similarity">
    <text evidence="2 8">Belongs to the extradiol ring-cleavage dioxygenase family.</text>
</comment>
<dbReference type="InterPro" id="IPR050383">
    <property type="entry name" value="GlyoxalaseI/FosfomycinResist"/>
</dbReference>
<dbReference type="PANTHER" id="PTHR21366">
    <property type="entry name" value="GLYOXALASE FAMILY PROTEIN"/>
    <property type="match status" value="1"/>
</dbReference>
<proteinExistence type="inferred from homology"/>
<evidence type="ECO:0000256" key="8">
    <source>
        <dbReference type="RuleBase" id="RU000683"/>
    </source>
</evidence>
<dbReference type="PROSITE" id="PS00082">
    <property type="entry name" value="EXTRADIOL_DIOXYGENAS"/>
    <property type="match status" value="1"/>
</dbReference>
<keyword evidence="3" id="KW-0479">Metal-binding</keyword>
<reference evidence="10 11" key="1">
    <citation type="submission" date="2018-07" db="EMBL/GenBank/DDBJ databases">
        <title>High-quality-draft genome sequence of Gaiella occulta.</title>
        <authorList>
            <person name="Severino R."/>
            <person name="Froufe H.J.C."/>
            <person name="Rainey F.A."/>
            <person name="Barroso C."/>
            <person name="Albuquerque L."/>
            <person name="Lobo-Da-Cunha A."/>
            <person name="Da Costa M.S."/>
            <person name="Egas C."/>
        </authorList>
    </citation>
    <scope>NUCLEOTIDE SEQUENCE [LARGE SCALE GENOMIC DNA]</scope>
    <source>
        <strain evidence="10 11">F2-233</strain>
    </source>
</reference>
<name>A0A7M2YXQ8_9ACTN</name>
<dbReference type="PROSITE" id="PS51819">
    <property type="entry name" value="VOC"/>
    <property type="match status" value="2"/>
</dbReference>
<evidence type="ECO:0000259" key="9">
    <source>
        <dbReference type="PROSITE" id="PS51819"/>
    </source>
</evidence>
<feature type="domain" description="VOC" evidence="9">
    <location>
        <begin position="18"/>
        <end position="131"/>
    </location>
</feature>
<dbReference type="InterPro" id="IPR029068">
    <property type="entry name" value="Glyas_Bleomycin-R_OHBP_Dase"/>
</dbReference>
<dbReference type="Pfam" id="PF00903">
    <property type="entry name" value="Glyoxalase"/>
    <property type="match status" value="2"/>
</dbReference>
<dbReference type="GO" id="GO:0004462">
    <property type="term" value="F:lactoylglutathione lyase activity"/>
    <property type="evidence" value="ECO:0007669"/>
    <property type="project" value="InterPro"/>
</dbReference>
<protein>
    <submittedName>
        <fullName evidence="10">HpaD: 3,4-dihydroxyphenylacetate 2,3-dioxygenase</fullName>
    </submittedName>
</protein>
<dbReference type="SUPFAM" id="SSF54593">
    <property type="entry name" value="Glyoxalase/Bleomycin resistance protein/Dihydroxybiphenyl dioxygenase"/>
    <property type="match status" value="1"/>
</dbReference>
<reference evidence="11" key="2">
    <citation type="journal article" date="2019" name="MicrobiologyOpen">
        <title>High-quality draft genome sequence of Gaiella occulta isolated from a 150 meter deep mineral water borehole and comparison with the genome sequences of other deep-branching lineages of the phylum Actinobacteria.</title>
        <authorList>
            <person name="Severino R."/>
            <person name="Froufe H.J.C."/>
            <person name="Barroso C."/>
            <person name="Albuquerque L."/>
            <person name="Lobo-da-Cunha A."/>
            <person name="da Costa M.S."/>
            <person name="Egas C."/>
        </authorList>
    </citation>
    <scope>NUCLEOTIDE SEQUENCE [LARGE SCALE GENOMIC DNA]</scope>
    <source>
        <strain evidence="11">F2-233</strain>
    </source>
</reference>
<dbReference type="EMBL" id="QQZY01000004">
    <property type="protein sequence ID" value="RDI74359.1"/>
    <property type="molecule type" value="Genomic_DNA"/>
</dbReference>
<dbReference type="Gene3D" id="3.10.180.10">
    <property type="entry name" value="2,3-Dihydroxybiphenyl 1,2-Dioxygenase, domain 1"/>
    <property type="match status" value="2"/>
</dbReference>
<evidence type="ECO:0000256" key="6">
    <source>
        <dbReference type="ARBA" id="ARBA00023002"/>
    </source>
</evidence>
<evidence type="ECO:0000256" key="5">
    <source>
        <dbReference type="ARBA" id="ARBA00022964"/>
    </source>
</evidence>
<organism evidence="10 11">
    <name type="scientific">Gaiella occulta</name>
    <dbReference type="NCBI Taxonomy" id="1002870"/>
    <lineage>
        <taxon>Bacteria</taxon>
        <taxon>Bacillati</taxon>
        <taxon>Actinomycetota</taxon>
        <taxon>Thermoleophilia</taxon>
        <taxon>Gaiellales</taxon>
        <taxon>Gaiellaceae</taxon>
        <taxon>Gaiella</taxon>
    </lineage>
</organism>